<dbReference type="AlphaFoldDB" id="A0A0M3HHI2"/>
<evidence type="ECO:0000313" key="2">
    <source>
        <dbReference type="WBParaSite" id="ALUE_0000097701-mRNA-1"/>
    </source>
</evidence>
<proteinExistence type="predicted"/>
<accession>A0A0M3HHI2</accession>
<organism evidence="1 2">
    <name type="scientific">Ascaris lumbricoides</name>
    <name type="common">Giant roundworm</name>
    <dbReference type="NCBI Taxonomy" id="6252"/>
    <lineage>
        <taxon>Eukaryota</taxon>
        <taxon>Metazoa</taxon>
        <taxon>Ecdysozoa</taxon>
        <taxon>Nematoda</taxon>
        <taxon>Chromadorea</taxon>
        <taxon>Rhabditida</taxon>
        <taxon>Spirurina</taxon>
        <taxon>Ascaridomorpha</taxon>
        <taxon>Ascaridoidea</taxon>
        <taxon>Ascarididae</taxon>
        <taxon>Ascaris</taxon>
    </lineage>
</organism>
<sequence>MFPHHNFSGIHIYDNRNTLPHNFSMRVNRSQ</sequence>
<keyword evidence="1" id="KW-1185">Reference proteome</keyword>
<dbReference type="Proteomes" id="UP000036681">
    <property type="component" value="Unplaced"/>
</dbReference>
<name>A0A0M3HHI2_ASCLU</name>
<reference evidence="2" key="1">
    <citation type="submission" date="2017-02" db="UniProtKB">
        <authorList>
            <consortium name="WormBaseParasite"/>
        </authorList>
    </citation>
    <scope>IDENTIFICATION</scope>
</reference>
<evidence type="ECO:0000313" key="1">
    <source>
        <dbReference type="Proteomes" id="UP000036681"/>
    </source>
</evidence>
<protein>
    <submittedName>
        <fullName evidence="2">Uncharacterized protein</fullName>
    </submittedName>
</protein>
<dbReference type="WBParaSite" id="ALUE_0000097701-mRNA-1">
    <property type="protein sequence ID" value="ALUE_0000097701-mRNA-1"/>
    <property type="gene ID" value="ALUE_0000097701"/>
</dbReference>